<dbReference type="Gene3D" id="1.10.10.10">
    <property type="entry name" value="Winged helix-like DNA-binding domain superfamily/Winged helix DNA-binding domain"/>
    <property type="match status" value="1"/>
</dbReference>
<keyword evidence="2 6" id="KW-0805">Transcription regulation</keyword>
<evidence type="ECO:0000313" key="9">
    <source>
        <dbReference type="EMBL" id="AHE57493.1"/>
    </source>
</evidence>
<dbReference type="PATRIC" id="fig|1123269.5.peg.5813"/>
<evidence type="ECO:0000256" key="1">
    <source>
        <dbReference type="ARBA" id="ARBA00010641"/>
    </source>
</evidence>
<feature type="domain" description="RNA polymerase sigma factor 70 region 4 type 2" evidence="8">
    <location>
        <begin position="118"/>
        <end position="170"/>
    </location>
</feature>
<dbReference type="SUPFAM" id="SSF88659">
    <property type="entry name" value="Sigma3 and sigma4 domains of RNA polymerase sigma factors"/>
    <property type="match status" value="1"/>
</dbReference>
<dbReference type="SUPFAM" id="SSF88946">
    <property type="entry name" value="Sigma2 domain of RNA polymerase sigma factors"/>
    <property type="match status" value="1"/>
</dbReference>
<accession>W0AMG2</accession>
<comment type="similarity">
    <text evidence="1 6">Belongs to the sigma-70 factor family. ECF subfamily.</text>
</comment>
<dbReference type="GO" id="GO:0006352">
    <property type="term" value="P:DNA-templated transcription initiation"/>
    <property type="evidence" value="ECO:0007669"/>
    <property type="project" value="InterPro"/>
</dbReference>
<dbReference type="eggNOG" id="COG1595">
    <property type="taxonomic scope" value="Bacteria"/>
</dbReference>
<dbReference type="InterPro" id="IPR039425">
    <property type="entry name" value="RNA_pol_sigma-70-like"/>
</dbReference>
<dbReference type="NCBIfam" id="TIGR02937">
    <property type="entry name" value="sigma70-ECF"/>
    <property type="match status" value="1"/>
</dbReference>
<evidence type="ECO:0000259" key="7">
    <source>
        <dbReference type="Pfam" id="PF04542"/>
    </source>
</evidence>
<dbReference type="Pfam" id="PF04542">
    <property type="entry name" value="Sigma70_r2"/>
    <property type="match status" value="1"/>
</dbReference>
<evidence type="ECO:0000256" key="5">
    <source>
        <dbReference type="ARBA" id="ARBA00023163"/>
    </source>
</evidence>
<sequence>MLVAALSRVAAGDRLALREVYDRTSAKLFGIVLRICQEREAAEDVLQEVYVTVWNRAAGYDPERASPVTWLATIARNRAIDWRRARRPDHNVGVEEAETIADEAVLAPERIEAEQEARRLHGCLDEIEGRQASAIRAAFIGGATYAELAERDGVPLGTMKSWIRRGLLKLRECLDRG</sequence>
<dbReference type="InterPro" id="IPR013249">
    <property type="entry name" value="RNA_pol_sigma70_r4_t2"/>
</dbReference>
<dbReference type="PROSITE" id="PS01063">
    <property type="entry name" value="SIGMA70_ECF"/>
    <property type="match status" value="1"/>
</dbReference>
<dbReference type="GO" id="GO:0003677">
    <property type="term" value="F:DNA binding"/>
    <property type="evidence" value="ECO:0007669"/>
    <property type="project" value="UniProtKB-KW"/>
</dbReference>
<dbReference type="STRING" id="1123269.NX02_29660"/>
<dbReference type="InterPro" id="IPR014284">
    <property type="entry name" value="RNA_pol_sigma-70_dom"/>
</dbReference>
<evidence type="ECO:0000256" key="2">
    <source>
        <dbReference type="ARBA" id="ARBA00023015"/>
    </source>
</evidence>
<keyword evidence="4 6" id="KW-0238">DNA-binding</keyword>
<evidence type="ECO:0000256" key="6">
    <source>
        <dbReference type="RuleBase" id="RU000716"/>
    </source>
</evidence>
<reference evidence="9 10" key="1">
    <citation type="submission" date="2013-07" db="EMBL/GenBank/DDBJ databases">
        <title>Completed genome of Sphingomonas sanxanigenens NX02.</title>
        <authorList>
            <person name="Ma T."/>
            <person name="Huang H."/>
            <person name="Wu M."/>
            <person name="Li X."/>
            <person name="Li G."/>
        </authorList>
    </citation>
    <scope>NUCLEOTIDE SEQUENCE [LARGE SCALE GENOMIC DNA]</scope>
    <source>
        <strain evidence="9 10">NX02</strain>
    </source>
</reference>
<evidence type="ECO:0000256" key="4">
    <source>
        <dbReference type="ARBA" id="ARBA00023125"/>
    </source>
</evidence>
<evidence type="ECO:0000256" key="3">
    <source>
        <dbReference type="ARBA" id="ARBA00023082"/>
    </source>
</evidence>
<dbReference type="PANTHER" id="PTHR43133">
    <property type="entry name" value="RNA POLYMERASE ECF-TYPE SIGMA FACTO"/>
    <property type="match status" value="1"/>
</dbReference>
<protein>
    <recommendedName>
        <fullName evidence="6">RNA polymerase sigma factor</fullName>
    </recommendedName>
</protein>
<dbReference type="Proteomes" id="UP000018851">
    <property type="component" value="Chromosome"/>
</dbReference>
<dbReference type="InterPro" id="IPR013325">
    <property type="entry name" value="RNA_pol_sigma_r2"/>
</dbReference>
<dbReference type="PANTHER" id="PTHR43133:SF62">
    <property type="entry name" value="RNA POLYMERASE SIGMA FACTOR SIGZ"/>
    <property type="match status" value="1"/>
</dbReference>
<proteinExistence type="inferred from homology"/>
<evidence type="ECO:0000259" key="8">
    <source>
        <dbReference type="Pfam" id="PF08281"/>
    </source>
</evidence>
<organism evidence="9 10">
    <name type="scientific">Sphingomonas sanxanigenens DSM 19645 = NX02</name>
    <dbReference type="NCBI Taxonomy" id="1123269"/>
    <lineage>
        <taxon>Bacteria</taxon>
        <taxon>Pseudomonadati</taxon>
        <taxon>Pseudomonadota</taxon>
        <taxon>Alphaproteobacteria</taxon>
        <taxon>Sphingomonadales</taxon>
        <taxon>Sphingomonadaceae</taxon>
        <taxon>Sphingomonas</taxon>
    </lineage>
</organism>
<dbReference type="HOGENOM" id="CLU_047691_9_3_5"/>
<evidence type="ECO:0000313" key="10">
    <source>
        <dbReference type="Proteomes" id="UP000018851"/>
    </source>
</evidence>
<dbReference type="InterPro" id="IPR013324">
    <property type="entry name" value="RNA_pol_sigma_r3/r4-like"/>
</dbReference>
<dbReference type="InterPro" id="IPR036388">
    <property type="entry name" value="WH-like_DNA-bd_sf"/>
</dbReference>
<dbReference type="InterPro" id="IPR007627">
    <property type="entry name" value="RNA_pol_sigma70_r2"/>
</dbReference>
<dbReference type="Gene3D" id="1.10.1740.10">
    <property type="match status" value="1"/>
</dbReference>
<dbReference type="EMBL" id="CP006644">
    <property type="protein sequence ID" value="AHE57493.1"/>
    <property type="molecule type" value="Genomic_DNA"/>
</dbReference>
<dbReference type="AlphaFoldDB" id="W0AMG2"/>
<keyword evidence="5 6" id="KW-0804">Transcription</keyword>
<dbReference type="GO" id="GO:0016987">
    <property type="term" value="F:sigma factor activity"/>
    <property type="evidence" value="ECO:0007669"/>
    <property type="project" value="UniProtKB-KW"/>
</dbReference>
<dbReference type="Pfam" id="PF08281">
    <property type="entry name" value="Sigma70_r4_2"/>
    <property type="match status" value="1"/>
</dbReference>
<keyword evidence="3 6" id="KW-0731">Sigma factor</keyword>
<feature type="domain" description="RNA polymerase sigma-70 region 2" evidence="7">
    <location>
        <begin position="21"/>
        <end position="87"/>
    </location>
</feature>
<dbReference type="InterPro" id="IPR000838">
    <property type="entry name" value="RNA_pol_sigma70_ECF_CS"/>
</dbReference>
<dbReference type="KEGG" id="ssan:NX02_29660"/>
<gene>
    <name evidence="9" type="ORF">NX02_29660</name>
</gene>
<name>W0AMG2_9SPHN</name>
<keyword evidence="10" id="KW-1185">Reference proteome</keyword>